<proteinExistence type="inferred from homology"/>
<evidence type="ECO:0000313" key="11">
    <source>
        <dbReference type="Proteomes" id="UP000006681"/>
    </source>
</evidence>
<dbReference type="HAMAP" id="MF_00137">
    <property type="entry name" value="SAICAR_synth"/>
    <property type="match status" value="1"/>
</dbReference>
<evidence type="ECO:0000259" key="9">
    <source>
        <dbReference type="Pfam" id="PF01259"/>
    </source>
</evidence>
<dbReference type="InterPro" id="IPR028923">
    <property type="entry name" value="SAICAR_synt/ADE2_N"/>
</dbReference>
<feature type="domain" description="SAICAR synthetase/ADE2 N-terminal" evidence="9">
    <location>
        <begin position="9"/>
        <end position="222"/>
    </location>
</feature>
<dbReference type="SUPFAM" id="SSF56104">
    <property type="entry name" value="SAICAR synthase-like"/>
    <property type="match status" value="1"/>
</dbReference>
<dbReference type="eggNOG" id="arCOG04421">
    <property type="taxonomic scope" value="Archaea"/>
</dbReference>
<protein>
    <recommendedName>
        <fullName evidence="8">Phosphoribosylaminoimidazole-succinocarboxamide synthase</fullName>
        <ecNumber evidence="8">6.3.2.6</ecNumber>
    </recommendedName>
    <alternativeName>
        <fullName evidence="8">SAICAR synthetase</fullName>
    </alternativeName>
</protein>
<dbReference type="PROSITE" id="PS01057">
    <property type="entry name" value="SAICAR_SYNTHETASE_1"/>
    <property type="match status" value="1"/>
</dbReference>
<organism evidence="10 11">
    <name type="scientific">Vulcanisaeta distributa (strain DSM 14429 / JCM 11212 / NBRC 100878 / IC-017)</name>
    <dbReference type="NCBI Taxonomy" id="572478"/>
    <lineage>
        <taxon>Archaea</taxon>
        <taxon>Thermoproteota</taxon>
        <taxon>Thermoprotei</taxon>
        <taxon>Thermoproteales</taxon>
        <taxon>Thermoproteaceae</taxon>
        <taxon>Vulcanisaeta</taxon>
    </lineage>
</organism>
<dbReference type="GO" id="GO:0006189">
    <property type="term" value="P:'de novo' IMP biosynthetic process"/>
    <property type="evidence" value="ECO:0007669"/>
    <property type="project" value="UniProtKB-UniRule"/>
</dbReference>
<keyword evidence="3 8" id="KW-0436">Ligase</keyword>
<dbReference type="RefSeq" id="WP_013335702.1">
    <property type="nucleotide sequence ID" value="NC_014537.1"/>
</dbReference>
<dbReference type="InterPro" id="IPR033934">
    <property type="entry name" value="SAICAR_synt_PurC"/>
</dbReference>
<dbReference type="InterPro" id="IPR001636">
    <property type="entry name" value="SAICAR_synth"/>
</dbReference>
<dbReference type="EMBL" id="CP002100">
    <property type="protein sequence ID" value="ADN49977.1"/>
    <property type="molecule type" value="Genomic_DNA"/>
</dbReference>
<dbReference type="Gene3D" id="3.30.200.20">
    <property type="entry name" value="Phosphorylase Kinase, domain 1"/>
    <property type="match status" value="1"/>
</dbReference>
<comment type="similarity">
    <text evidence="2 8">Belongs to the SAICAR synthetase family.</text>
</comment>
<dbReference type="STRING" id="572478.Vdis_0580"/>
<comment type="catalytic activity">
    <reaction evidence="7 8">
        <text>5-amino-1-(5-phospho-D-ribosyl)imidazole-4-carboxylate + L-aspartate + ATP = (2S)-2-[5-amino-1-(5-phospho-beta-D-ribosyl)imidazole-4-carboxamido]succinate + ADP + phosphate + 2 H(+)</text>
        <dbReference type="Rhea" id="RHEA:22628"/>
        <dbReference type="ChEBI" id="CHEBI:15378"/>
        <dbReference type="ChEBI" id="CHEBI:29991"/>
        <dbReference type="ChEBI" id="CHEBI:30616"/>
        <dbReference type="ChEBI" id="CHEBI:43474"/>
        <dbReference type="ChEBI" id="CHEBI:58443"/>
        <dbReference type="ChEBI" id="CHEBI:77657"/>
        <dbReference type="ChEBI" id="CHEBI:456216"/>
        <dbReference type="EC" id="6.3.2.6"/>
    </reaction>
</comment>
<evidence type="ECO:0000256" key="7">
    <source>
        <dbReference type="ARBA" id="ARBA00048475"/>
    </source>
</evidence>
<dbReference type="InterPro" id="IPR050089">
    <property type="entry name" value="SAICAR_synthetase"/>
</dbReference>
<evidence type="ECO:0000256" key="5">
    <source>
        <dbReference type="ARBA" id="ARBA00022755"/>
    </source>
</evidence>
<keyword evidence="6 8" id="KW-0067">ATP-binding</keyword>
<dbReference type="PROSITE" id="PS01058">
    <property type="entry name" value="SAICAR_SYNTHETASE_2"/>
    <property type="match status" value="1"/>
</dbReference>
<evidence type="ECO:0000313" key="10">
    <source>
        <dbReference type="EMBL" id="ADN49977.1"/>
    </source>
</evidence>
<comment type="pathway">
    <text evidence="1 8">Purine metabolism; IMP biosynthesis via de novo pathway; 5-amino-1-(5-phospho-D-ribosyl)imidazole-4-carboxamide from 5-amino-1-(5-phospho-D-ribosyl)imidazole-4-carboxylate: step 1/2.</text>
</comment>
<name>E1QUX4_VULDI</name>
<reference evidence="10 11" key="1">
    <citation type="journal article" date="2010" name="Stand. Genomic Sci.">
        <title>Complete genome sequence of Vulcanisaeta distributa type strain (IC-017).</title>
        <authorList>
            <person name="Mavromatis K."/>
            <person name="Sikorski J."/>
            <person name="Pabst E."/>
            <person name="Teshima H."/>
            <person name="Lapidus A."/>
            <person name="Lucas S."/>
            <person name="Nolan M."/>
            <person name="Glavina Del Rio T."/>
            <person name="Cheng J.F."/>
            <person name="Bruce D."/>
            <person name="Goodwin L."/>
            <person name="Pitluck S."/>
            <person name="Liolios K."/>
            <person name="Ivanova N."/>
            <person name="Mikhailova N."/>
            <person name="Pati A."/>
            <person name="Chen A."/>
            <person name="Palaniappan K."/>
            <person name="Land M."/>
            <person name="Hauser L."/>
            <person name="Chang Y.J."/>
            <person name="Jeffries C.D."/>
            <person name="Rohde M."/>
            <person name="Spring S."/>
            <person name="Goker M."/>
            <person name="Wirth R."/>
            <person name="Woyke T."/>
            <person name="Bristow J."/>
            <person name="Eisen J.A."/>
            <person name="Markowitz V."/>
            <person name="Hugenholtz P."/>
            <person name="Klenk H.P."/>
            <person name="Kyrpides N.C."/>
        </authorList>
    </citation>
    <scope>NUCLEOTIDE SEQUENCE [LARGE SCALE GENOMIC DNA]</scope>
    <source>
        <strain evidence="11">DSM 14429 / JCM 11212 / NBRC 100878 / IC-017</strain>
    </source>
</reference>
<evidence type="ECO:0000256" key="3">
    <source>
        <dbReference type="ARBA" id="ARBA00022598"/>
    </source>
</evidence>
<dbReference type="Pfam" id="PF01259">
    <property type="entry name" value="SAICAR_synt"/>
    <property type="match status" value="1"/>
</dbReference>
<dbReference type="GO" id="GO:0009236">
    <property type="term" value="P:cobalamin biosynthetic process"/>
    <property type="evidence" value="ECO:0007669"/>
    <property type="project" value="InterPro"/>
</dbReference>
<keyword evidence="5 8" id="KW-0658">Purine biosynthesis</keyword>
<dbReference type="PANTHER" id="PTHR43599">
    <property type="entry name" value="MULTIFUNCTIONAL PROTEIN ADE2"/>
    <property type="match status" value="1"/>
</dbReference>
<dbReference type="InterPro" id="IPR018236">
    <property type="entry name" value="SAICAR_synthetase_CS"/>
</dbReference>
<accession>E1QUX4</accession>
<dbReference type="CDD" id="cd01415">
    <property type="entry name" value="SAICAR_synt_PurC"/>
    <property type="match status" value="1"/>
</dbReference>
<dbReference type="GO" id="GO:0005524">
    <property type="term" value="F:ATP binding"/>
    <property type="evidence" value="ECO:0007669"/>
    <property type="project" value="UniProtKB-KW"/>
</dbReference>
<dbReference type="Gene3D" id="3.30.470.20">
    <property type="entry name" value="ATP-grasp fold, B domain"/>
    <property type="match status" value="1"/>
</dbReference>
<keyword evidence="11" id="KW-1185">Reference proteome</keyword>
<dbReference type="GO" id="GO:0004639">
    <property type="term" value="F:phosphoribosylaminoimidazolesuccinocarboxamide synthase activity"/>
    <property type="evidence" value="ECO:0007669"/>
    <property type="project" value="UniProtKB-UniRule"/>
</dbReference>
<dbReference type="OrthoDB" id="10775at2157"/>
<dbReference type="KEGG" id="vdi:Vdis_0580"/>
<reference evidence="11" key="2">
    <citation type="journal article" date="2010" name="Stand. Genomic Sci.">
        <title>Complete genome sequence of Vulcanisaeta distributa type strain (IC-017T).</title>
        <authorList>
            <person name="Mavromatis K."/>
            <person name="Sikorski J."/>
            <person name="Pabst E."/>
            <person name="Teshima H."/>
            <person name="Lapidus A."/>
            <person name="Lucas S."/>
            <person name="Nolan M."/>
            <person name="Glavina Del Rio T."/>
            <person name="Cheng J."/>
            <person name="Bruce D."/>
            <person name="Goodwin L."/>
            <person name="Pitluck S."/>
            <person name="Liolios K."/>
            <person name="Ivanova N."/>
            <person name="Mikhailova N."/>
            <person name="Pati A."/>
            <person name="Chen A."/>
            <person name="Palaniappan K."/>
            <person name="Land M."/>
            <person name="Hauser L."/>
            <person name="Chang Y."/>
            <person name="Jeffries C."/>
            <person name="Rohde M."/>
            <person name="Spring S."/>
            <person name="Goker M."/>
            <person name="Wirth R."/>
            <person name="Woyke T."/>
            <person name="Bristow J."/>
            <person name="Eisen J."/>
            <person name="Markowitz V."/>
            <person name="Hugenholtz P."/>
            <person name="Klenk H."/>
            <person name="Kyrpides N."/>
        </authorList>
    </citation>
    <scope>NUCLEOTIDE SEQUENCE [LARGE SCALE GENOMIC DNA]</scope>
    <source>
        <strain evidence="11">DSM 14429 / JCM 11212 / NBRC 100878 / IC-017</strain>
    </source>
</reference>
<keyword evidence="4 8" id="KW-0547">Nucleotide-binding</keyword>
<dbReference type="HOGENOM" id="CLU_061495_0_0_2"/>
<dbReference type="Proteomes" id="UP000006681">
    <property type="component" value="Chromosome"/>
</dbReference>
<dbReference type="PANTHER" id="PTHR43599:SF3">
    <property type="entry name" value="SI:DKEY-6E2.2"/>
    <property type="match status" value="1"/>
</dbReference>
<dbReference type="AlphaFoldDB" id="E1QUX4"/>
<evidence type="ECO:0000256" key="8">
    <source>
        <dbReference type="HAMAP-Rule" id="MF_00137"/>
    </source>
</evidence>
<dbReference type="NCBIfam" id="TIGR00081">
    <property type="entry name" value="purC"/>
    <property type="match status" value="1"/>
</dbReference>
<dbReference type="GeneID" id="9751500"/>
<dbReference type="EC" id="6.3.2.6" evidence="8"/>
<dbReference type="UniPathway" id="UPA00074">
    <property type="reaction ID" value="UER00131"/>
</dbReference>
<sequence length="239" mass="27284">MVDNWVGELIYEGKAKRVYKVNDELLIMEFKDEVTAFDGARKEHAPGKGRLAAAQTVFFMQLLGKYGIRNHLVDWDGDRKILVKSLRMIPIEVIVRNYAYGSFLKRMPLVKPLTKFRKPLVEFHLKSDELHDPLITTDDIIEAGLVNYGQLNEIINTALRVNSILSEFMASRGLTLVDFKLEFGFDKSGNIVLADEISGDTMRILINGRHLDKELFRKGASALDLVRAYEEMNRLLNIP</sequence>
<evidence type="ECO:0000256" key="2">
    <source>
        <dbReference type="ARBA" id="ARBA00010190"/>
    </source>
</evidence>
<evidence type="ECO:0000256" key="1">
    <source>
        <dbReference type="ARBA" id="ARBA00004672"/>
    </source>
</evidence>
<evidence type="ECO:0000256" key="6">
    <source>
        <dbReference type="ARBA" id="ARBA00022840"/>
    </source>
</evidence>
<evidence type="ECO:0000256" key="4">
    <source>
        <dbReference type="ARBA" id="ARBA00022741"/>
    </source>
</evidence>
<gene>
    <name evidence="8" type="primary">purC</name>
    <name evidence="10" type="ordered locus">Vdis_0580</name>
</gene>